<dbReference type="KEGG" id="tle:Tlet_1102"/>
<name>A8F683_PSELT</name>
<dbReference type="AlphaFoldDB" id="A8F683"/>
<dbReference type="HOGENOM" id="CLU_760461_0_0_0"/>
<proteinExistence type="predicted"/>
<reference evidence="1 2" key="2">
    <citation type="journal article" date="2009" name="Proc. Natl. Acad. Sci. U.S.A.">
        <title>On the chimeric nature, thermophilic origin, and phylogenetic placement of the Thermotogales.</title>
        <authorList>
            <person name="Zhaxybayeva O."/>
            <person name="Swithers K.S."/>
            <person name="Lapierre P."/>
            <person name="Fournier G.P."/>
            <person name="Bickhart D.M."/>
            <person name="DeBoy R.T."/>
            <person name="Nelson K.E."/>
            <person name="Nesbo C.L."/>
            <person name="Doolittle W.F."/>
            <person name="Gogarten J.P."/>
            <person name="Noll K.M."/>
        </authorList>
    </citation>
    <scope>NUCLEOTIDE SEQUENCE [LARGE SCALE GENOMIC DNA]</scope>
    <source>
        <strain evidence="2">ATCC BAA-301 / DSM 14385 / NBRC 107922 / TMO</strain>
    </source>
</reference>
<dbReference type="RefSeq" id="WP_012003148.1">
    <property type="nucleotide sequence ID" value="NC_009828.1"/>
</dbReference>
<reference evidence="1 2" key="1">
    <citation type="submission" date="2007-08" db="EMBL/GenBank/DDBJ databases">
        <title>Complete sequence of Thermotoga lettingae TMO.</title>
        <authorList>
            <consortium name="US DOE Joint Genome Institute"/>
            <person name="Copeland A."/>
            <person name="Lucas S."/>
            <person name="Lapidus A."/>
            <person name="Barry K."/>
            <person name="Glavina del Rio T."/>
            <person name="Dalin E."/>
            <person name="Tice H."/>
            <person name="Pitluck S."/>
            <person name="Foster B."/>
            <person name="Bruce D."/>
            <person name="Schmutz J."/>
            <person name="Larimer F."/>
            <person name="Land M."/>
            <person name="Hauser L."/>
            <person name="Kyrpides N."/>
            <person name="Mikhailova N."/>
            <person name="Nelson K."/>
            <person name="Gogarten J.P."/>
            <person name="Noll K."/>
            <person name="Richardson P."/>
        </authorList>
    </citation>
    <scope>NUCLEOTIDE SEQUENCE [LARGE SCALE GENOMIC DNA]</scope>
    <source>
        <strain evidence="2">ATCC BAA-301 / DSM 14385 / NBRC 107922 / TMO</strain>
    </source>
</reference>
<dbReference type="STRING" id="416591.Tlet_1102"/>
<evidence type="ECO:0000313" key="2">
    <source>
        <dbReference type="Proteomes" id="UP000002016"/>
    </source>
</evidence>
<keyword evidence="2" id="KW-1185">Reference proteome</keyword>
<gene>
    <name evidence="1" type="ordered locus">Tlet_1102</name>
</gene>
<evidence type="ECO:0000313" key="1">
    <source>
        <dbReference type="EMBL" id="ABV33667.1"/>
    </source>
</evidence>
<accession>A8F683</accession>
<protein>
    <submittedName>
        <fullName evidence="1">Uncharacterized protein</fullName>
    </submittedName>
</protein>
<sequence>MNVYDFEFKNGTLFKINSHTIHSYVEKVDFGYKIIPKVPCDQKIEAFRINCDKAKVFCDTAIVGENYVVGFLKQNTLISIEKIQNNFIAYVEPGQGNDLDPIVILHGYENNFLIKEYVRLVSQENNITKSVKPLKVFFAASNKLEKVVGDAKKYNYHVIMAKDIDDKGNFVNICHKEGFLAGIEATFNLNKLEQMRSLGFDFFIVSFEKNSYKDIAAARAILKNSILVAKNIPPLAAAGLADGIVLNGLNVNNLILYSLFNNSLVRFYIEITAQNKDLLKISSLLNYGLVCSEIFETYYPQSVEIKKIFDGFEAICLSEEPKKLTMENGNIRVKNVANSGLFKSTVVRDDGRFFHFYRTGDKGV</sequence>
<dbReference type="EMBL" id="CP000812">
    <property type="protein sequence ID" value="ABV33667.1"/>
    <property type="molecule type" value="Genomic_DNA"/>
</dbReference>
<organism evidence="1 2">
    <name type="scientific">Pseudothermotoga lettingae (strain ATCC BAA-301 / DSM 14385 / NBRC 107922 / TMO)</name>
    <name type="common">Thermotoga lettingae</name>
    <dbReference type="NCBI Taxonomy" id="416591"/>
    <lineage>
        <taxon>Bacteria</taxon>
        <taxon>Thermotogati</taxon>
        <taxon>Thermotogota</taxon>
        <taxon>Thermotogae</taxon>
        <taxon>Thermotogales</taxon>
        <taxon>Thermotogaceae</taxon>
        <taxon>Pseudothermotoga</taxon>
    </lineage>
</organism>
<dbReference type="Proteomes" id="UP000002016">
    <property type="component" value="Chromosome"/>
</dbReference>